<sequence length="351" mass="40567">MIKIYTKEATGKDPSISEYFQIDQKKSDKSWVNEKVEAAYLLVLFQNIYDWVLLIPKEKSSTDKEDKQFWLVSPLKISCRSSLVGVVGTITCRVKGCAIFSNKNCRCVHFRHNLFSKGVSIPTTIHKEKWSSELTKLKSTHFTNLKNKRFSGLYLQNKFKSTIGKLFIRFKNLHRKILLSFFRTYDFCNEQISGLEFERKKQEILAAQIALDGEGEASQPSKLSEMDIWVQSIGGKKKGRVKGLGILGIKAIKINFPEDIDEIIKPHLNDSNADLYAQLQNERHKNKKMRKELDLLVKHVFKKSFPNELSSQEDKQVYENESDDDCNSMNEKDFDTDNVNESDHTYDSIGW</sequence>
<reference evidence="3 4" key="1">
    <citation type="submission" date="2024-02" db="EMBL/GenBank/DDBJ databases">
        <title>de novo genome assembly of Solanum bulbocastanum strain 11H21.</title>
        <authorList>
            <person name="Hosaka A.J."/>
        </authorList>
    </citation>
    <scope>NUCLEOTIDE SEQUENCE [LARGE SCALE GENOMIC DNA]</scope>
    <source>
        <tissue evidence="3">Young leaves</tissue>
    </source>
</reference>
<feature type="compositionally biased region" description="Basic and acidic residues" evidence="2">
    <location>
        <begin position="330"/>
        <end position="351"/>
    </location>
</feature>
<evidence type="ECO:0000313" key="4">
    <source>
        <dbReference type="Proteomes" id="UP001371456"/>
    </source>
</evidence>
<proteinExistence type="predicted"/>
<name>A0AAN8T4P4_SOLBU</name>
<keyword evidence="1" id="KW-0175">Coiled coil</keyword>
<keyword evidence="4" id="KW-1185">Reference proteome</keyword>
<accession>A0AAN8T4P4</accession>
<protein>
    <submittedName>
        <fullName evidence="3">Uncharacterized protein</fullName>
    </submittedName>
</protein>
<comment type="caution">
    <text evidence="3">The sequence shown here is derived from an EMBL/GenBank/DDBJ whole genome shotgun (WGS) entry which is preliminary data.</text>
</comment>
<feature type="coiled-coil region" evidence="1">
    <location>
        <begin position="272"/>
        <end position="299"/>
    </location>
</feature>
<evidence type="ECO:0000313" key="3">
    <source>
        <dbReference type="EMBL" id="KAK6777593.1"/>
    </source>
</evidence>
<organism evidence="3 4">
    <name type="scientific">Solanum bulbocastanum</name>
    <name type="common">Wild potato</name>
    <dbReference type="NCBI Taxonomy" id="147425"/>
    <lineage>
        <taxon>Eukaryota</taxon>
        <taxon>Viridiplantae</taxon>
        <taxon>Streptophyta</taxon>
        <taxon>Embryophyta</taxon>
        <taxon>Tracheophyta</taxon>
        <taxon>Spermatophyta</taxon>
        <taxon>Magnoliopsida</taxon>
        <taxon>eudicotyledons</taxon>
        <taxon>Gunneridae</taxon>
        <taxon>Pentapetalae</taxon>
        <taxon>asterids</taxon>
        <taxon>lamiids</taxon>
        <taxon>Solanales</taxon>
        <taxon>Solanaceae</taxon>
        <taxon>Solanoideae</taxon>
        <taxon>Solaneae</taxon>
        <taxon>Solanum</taxon>
    </lineage>
</organism>
<dbReference type="Proteomes" id="UP001371456">
    <property type="component" value="Unassembled WGS sequence"/>
</dbReference>
<feature type="region of interest" description="Disordered" evidence="2">
    <location>
        <begin position="311"/>
        <end position="351"/>
    </location>
</feature>
<evidence type="ECO:0000256" key="1">
    <source>
        <dbReference type="SAM" id="Coils"/>
    </source>
</evidence>
<dbReference type="AlphaFoldDB" id="A0AAN8T4P4"/>
<evidence type="ECO:0000256" key="2">
    <source>
        <dbReference type="SAM" id="MobiDB-lite"/>
    </source>
</evidence>
<dbReference type="EMBL" id="JBANQN010000010">
    <property type="protein sequence ID" value="KAK6777593.1"/>
    <property type="molecule type" value="Genomic_DNA"/>
</dbReference>
<gene>
    <name evidence="3" type="ORF">RDI58_024311</name>
</gene>